<keyword evidence="7" id="KW-0413">Isomerase</keyword>
<reference evidence="15" key="1">
    <citation type="submission" date="2020-10" db="EMBL/GenBank/DDBJ databases">
        <authorList>
            <person name="Gilroy R."/>
        </authorList>
    </citation>
    <scope>NUCLEOTIDE SEQUENCE</scope>
    <source>
        <strain evidence="15">ChiSxjej1B13-7041</strain>
    </source>
</reference>
<evidence type="ECO:0000256" key="11">
    <source>
        <dbReference type="PROSITE-ProRule" id="PRU00560"/>
    </source>
</evidence>
<dbReference type="EMBL" id="DVHU01000060">
    <property type="protein sequence ID" value="HIR93064.1"/>
    <property type="molecule type" value="Genomic_DNA"/>
</dbReference>
<organism evidence="15 16">
    <name type="scientific">Candidatus Egerieimonas intestinavium</name>
    <dbReference type="NCBI Taxonomy" id="2840777"/>
    <lineage>
        <taxon>Bacteria</taxon>
        <taxon>Bacillati</taxon>
        <taxon>Bacillota</taxon>
        <taxon>Clostridia</taxon>
        <taxon>Lachnospirales</taxon>
        <taxon>Lachnospiraceae</taxon>
        <taxon>Lachnospiraceae incertae sedis</taxon>
        <taxon>Candidatus Egerieimonas</taxon>
    </lineage>
</organism>
<feature type="compositionally biased region" description="Basic and acidic residues" evidence="12">
    <location>
        <begin position="610"/>
        <end position="619"/>
    </location>
</feature>
<dbReference type="InterPro" id="IPR014017">
    <property type="entry name" value="DNA_helicase_UvrD-like_C"/>
</dbReference>
<evidence type="ECO:0000256" key="9">
    <source>
        <dbReference type="ARBA" id="ARBA00034808"/>
    </source>
</evidence>
<evidence type="ECO:0000256" key="8">
    <source>
        <dbReference type="ARBA" id="ARBA00034617"/>
    </source>
</evidence>
<keyword evidence="6" id="KW-0238">DNA-binding</keyword>
<evidence type="ECO:0000313" key="16">
    <source>
        <dbReference type="Proteomes" id="UP000886841"/>
    </source>
</evidence>
<dbReference type="Proteomes" id="UP000886841">
    <property type="component" value="Unassembled WGS sequence"/>
</dbReference>
<dbReference type="GO" id="GO:0016787">
    <property type="term" value="F:hydrolase activity"/>
    <property type="evidence" value="ECO:0007669"/>
    <property type="project" value="UniProtKB-UniRule"/>
</dbReference>
<evidence type="ECO:0000256" key="3">
    <source>
        <dbReference type="ARBA" id="ARBA00022801"/>
    </source>
</evidence>
<protein>
    <recommendedName>
        <fullName evidence="9">DNA 3'-5' helicase</fullName>
        <ecNumber evidence="9">5.6.2.4</ecNumber>
    </recommendedName>
</protein>
<dbReference type="PANTHER" id="PTHR11070">
    <property type="entry name" value="UVRD / RECB / PCRA DNA HELICASE FAMILY MEMBER"/>
    <property type="match status" value="1"/>
</dbReference>
<comment type="catalytic activity">
    <reaction evidence="8">
        <text>Couples ATP hydrolysis with the unwinding of duplex DNA by translocating in the 3'-5' direction.</text>
        <dbReference type="EC" id="5.6.2.4"/>
    </reaction>
</comment>
<dbReference type="Gene3D" id="1.10.486.10">
    <property type="entry name" value="PCRA, domain 4"/>
    <property type="match status" value="1"/>
</dbReference>
<feature type="domain" description="UvrD-like helicase C-terminal" evidence="14">
    <location>
        <begin position="277"/>
        <end position="541"/>
    </location>
</feature>
<dbReference type="EC" id="5.6.2.4" evidence="9"/>
<dbReference type="PANTHER" id="PTHR11070:SF2">
    <property type="entry name" value="ATP-DEPENDENT DNA HELICASE SRS2"/>
    <property type="match status" value="1"/>
</dbReference>
<dbReference type="Gene3D" id="1.10.10.160">
    <property type="match status" value="1"/>
</dbReference>
<dbReference type="InterPro" id="IPR013986">
    <property type="entry name" value="DExx_box_DNA_helicase_dom_sf"/>
</dbReference>
<dbReference type="GO" id="GO:0043138">
    <property type="term" value="F:3'-5' DNA helicase activity"/>
    <property type="evidence" value="ECO:0007669"/>
    <property type="project" value="UniProtKB-EC"/>
</dbReference>
<feature type="region of interest" description="Disordered" evidence="12">
    <location>
        <begin position="610"/>
        <end position="634"/>
    </location>
</feature>
<dbReference type="Gene3D" id="3.40.50.300">
    <property type="entry name" value="P-loop containing nucleotide triphosphate hydrolases"/>
    <property type="match status" value="2"/>
</dbReference>
<evidence type="ECO:0000259" key="14">
    <source>
        <dbReference type="PROSITE" id="PS51217"/>
    </source>
</evidence>
<sequence>MKLNEAQKRAIAHKSGAMLVLAGPGSGKTSVITRRALQLIQEKEAAPSSILVVTFTKAAAREMKERFLHLCQGKYTQVTFGTFHGIFYGILRHAYGITGSNILGEDQKLKLLRELIRSQFRQLQDEGELLEAISREIGVVKNEGIAPENYYSTSCATEEFRRVYAAYQNYLRENRLMDFDDILRQCYELFVQRPDILKAWQRKFTHVLIDEFQDINALQYAVIRMLAAPQDNLFIVGDDDQSIYRFRGAKPQIMLRFPKDYPQAAQVSLDINYRCPGAVVAAAARLIGHNKKRFPKELRTENLLGEPVEILAFEDPYKERDWLIHALQLDRKHGAAWEDIALLFRTNLGSRSVVEKLMEYNIPFQMRDALPNLYEHWIARNILAYLRLAAGGSARGDFLQIMNRPNRYISREALAEPQVCFESLYEFYQDKRWMQERLENLEADLSVMGRMAPYGAINYLRYSVGYQDYLKEYAEYRHIKPEELFEVLDAIQESAKGCKSTGEWQEQIRQYTQGLEEQKKQRQMSGQGQGITVSTLHSIKGLEYDHVYILDVNEGNMPYRKALMEEDLEEERRMFYVGMTRAKKRLHLLYTRKQNDRTLEMSRFLKEIQEEEPCGKDGRTLQGKRNPGTKASER</sequence>
<proteinExistence type="inferred from homology"/>
<dbReference type="InterPro" id="IPR000212">
    <property type="entry name" value="DNA_helicase_UvrD/REP"/>
</dbReference>
<feature type="domain" description="UvrD-like helicase ATP-binding" evidence="13">
    <location>
        <begin position="1"/>
        <end position="276"/>
    </location>
</feature>
<keyword evidence="4 11" id="KW-0347">Helicase</keyword>
<evidence type="ECO:0000256" key="12">
    <source>
        <dbReference type="SAM" id="MobiDB-lite"/>
    </source>
</evidence>
<dbReference type="SUPFAM" id="SSF52540">
    <property type="entry name" value="P-loop containing nucleoside triphosphate hydrolases"/>
    <property type="match status" value="1"/>
</dbReference>
<comment type="similarity">
    <text evidence="1">Belongs to the helicase family. UvrD subfamily.</text>
</comment>
<keyword evidence="2 11" id="KW-0547">Nucleotide-binding</keyword>
<evidence type="ECO:0000256" key="2">
    <source>
        <dbReference type="ARBA" id="ARBA00022741"/>
    </source>
</evidence>
<comment type="catalytic activity">
    <reaction evidence="10">
        <text>ATP + H2O = ADP + phosphate + H(+)</text>
        <dbReference type="Rhea" id="RHEA:13065"/>
        <dbReference type="ChEBI" id="CHEBI:15377"/>
        <dbReference type="ChEBI" id="CHEBI:15378"/>
        <dbReference type="ChEBI" id="CHEBI:30616"/>
        <dbReference type="ChEBI" id="CHEBI:43474"/>
        <dbReference type="ChEBI" id="CHEBI:456216"/>
        <dbReference type="EC" id="5.6.2.4"/>
    </reaction>
</comment>
<dbReference type="GO" id="GO:0005524">
    <property type="term" value="F:ATP binding"/>
    <property type="evidence" value="ECO:0007669"/>
    <property type="project" value="UniProtKB-UniRule"/>
</dbReference>
<dbReference type="AlphaFoldDB" id="A0A9D1EK52"/>
<dbReference type="GO" id="GO:0000725">
    <property type="term" value="P:recombinational repair"/>
    <property type="evidence" value="ECO:0007669"/>
    <property type="project" value="TreeGrafter"/>
</dbReference>
<dbReference type="CDD" id="cd17932">
    <property type="entry name" value="DEXQc_UvrD"/>
    <property type="match status" value="1"/>
</dbReference>
<dbReference type="Pfam" id="PF13361">
    <property type="entry name" value="UvrD_C"/>
    <property type="match status" value="1"/>
</dbReference>
<evidence type="ECO:0000256" key="10">
    <source>
        <dbReference type="ARBA" id="ARBA00048988"/>
    </source>
</evidence>
<feature type="binding site" evidence="11">
    <location>
        <begin position="22"/>
        <end position="29"/>
    </location>
    <ligand>
        <name>ATP</name>
        <dbReference type="ChEBI" id="CHEBI:30616"/>
    </ligand>
</feature>
<evidence type="ECO:0000256" key="4">
    <source>
        <dbReference type="ARBA" id="ARBA00022806"/>
    </source>
</evidence>
<evidence type="ECO:0000256" key="6">
    <source>
        <dbReference type="ARBA" id="ARBA00023125"/>
    </source>
</evidence>
<dbReference type="Pfam" id="PF00580">
    <property type="entry name" value="UvrD-helicase"/>
    <property type="match status" value="1"/>
</dbReference>
<name>A0A9D1EK52_9FIRM</name>
<gene>
    <name evidence="15" type="ORF">IAB98_06570</name>
</gene>
<keyword evidence="5 11" id="KW-0067">ATP-binding</keyword>
<dbReference type="PROSITE" id="PS51217">
    <property type="entry name" value="UVRD_HELICASE_CTER"/>
    <property type="match status" value="1"/>
</dbReference>
<keyword evidence="3 11" id="KW-0378">Hydrolase</keyword>
<evidence type="ECO:0000256" key="7">
    <source>
        <dbReference type="ARBA" id="ARBA00023235"/>
    </source>
</evidence>
<comment type="caution">
    <text evidence="15">The sequence shown here is derived from an EMBL/GenBank/DDBJ whole genome shotgun (WGS) entry which is preliminary data.</text>
</comment>
<evidence type="ECO:0000256" key="5">
    <source>
        <dbReference type="ARBA" id="ARBA00022840"/>
    </source>
</evidence>
<evidence type="ECO:0000256" key="1">
    <source>
        <dbReference type="ARBA" id="ARBA00009922"/>
    </source>
</evidence>
<accession>A0A9D1EK52</accession>
<dbReference type="InterPro" id="IPR027417">
    <property type="entry name" value="P-loop_NTPase"/>
</dbReference>
<dbReference type="CDD" id="cd18807">
    <property type="entry name" value="SF1_C_UvrD"/>
    <property type="match status" value="1"/>
</dbReference>
<dbReference type="InterPro" id="IPR014016">
    <property type="entry name" value="UvrD-like_ATP-bd"/>
</dbReference>
<reference evidence="15" key="2">
    <citation type="journal article" date="2021" name="PeerJ">
        <title>Extensive microbial diversity within the chicken gut microbiome revealed by metagenomics and culture.</title>
        <authorList>
            <person name="Gilroy R."/>
            <person name="Ravi A."/>
            <person name="Getino M."/>
            <person name="Pursley I."/>
            <person name="Horton D.L."/>
            <person name="Alikhan N.F."/>
            <person name="Baker D."/>
            <person name="Gharbi K."/>
            <person name="Hall N."/>
            <person name="Watson M."/>
            <person name="Adriaenssens E.M."/>
            <person name="Foster-Nyarko E."/>
            <person name="Jarju S."/>
            <person name="Secka A."/>
            <person name="Antonio M."/>
            <person name="Oren A."/>
            <person name="Chaudhuri R.R."/>
            <person name="La Ragione R."/>
            <person name="Hildebrand F."/>
            <person name="Pallen M.J."/>
        </authorList>
    </citation>
    <scope>NUCLEOTIDE SEQUENCE</scope>
    <source>
        <strain evidence="15">ChiSxjej1B13-7041</strain>
    </source>
</reference>
<dbReference type="PROSITE" id="PS51198">
    <property type="entry name" value="UVRD_HELICASE_ATP_BIND"/>
    <property type="match status" value="1"/>
</dbReference>
<dbReference type="GO" id="GO:0003677">
    <property type="term" value="F:DNA binding"/>
    <property type="evidence" value="ECO:0007669"/>
    <property type="project" value="UniProtKB-KW"/>
</dbReference>
<evidence type="ECO:0000313" key="15">
    <source>
        <dbReference type="EMBL" id="HIR93064.1"/>
    </source>
</evidence>
<evidence type="ECO:0000259" key="13">
    <source>
        <dbReference type="PROSITE" id="PS51198"/>
    </source>
</evidence>